<protein>
    <submittedName>
        <fullName evidence="9">Iron ABC transporter permease</fullName>
    </submittedName>
</protein>
<organism evidence="9 10">
    <name type="scientific">Halanaerobium polyolivorans</name>
    <dbReference type="NCBI Taxonomy" id="2886943"/>
    <lineage>
        <taxon>Bacteria</taxon>
        <taxon>Bacillati</taxon>
        <taxon>Bacillota</taxon>
        <taxon>Clostridia</taxon>
        <taxon>Halanaerobiales</taxon>
        <taxon>Halanaerobiaceae</taxon>
        <taxon>Halanaerobium</taxon>
    </lineage>
</organism>
<feature type="transmembrane region" description="Helical" evidence="8">
    <location>
        <begin position="202"/>
        <end position="223"/>
    </location>
</feature>
<evidence type="ECO:0000313" key="10">
    <source>
        <dbReference type="Proteomes" id="UP001199296"/>
    </source>
</evidence>
<reference evidence="9 10" key="1">
    <citation type="submission" date="2021-10" db="EMBL/GenBank/DDBJ databases">
        <authorList>
            <person name="Grouzdev D.S."/>
            <person name="Pantiukh K.S."/>
            <person name="Krutkina M.S."/>
        </authorList>
    </citation>
    <scope>NUCLEOTIDE SEQUENCE [LARGE SCALE GENOMIC DNA]</scope>
    <source>
        <strain evidence="9 10">Z-7514</strain>
    </source>
</reference>
<keyword evidence="6 8" id="KW-1133">Transmembrane helix</keyword>
<keyword evidence="7 8" id="KW-0472">Membrane</keyword>
<feature type="transmembrane region" description="Helical" evidence="8">
    <location>
        <begin position="243"/>
        <end position="266"/>
    </location>
</feature>
<proteinExistence type="inferred from homology"/>
<comment type="caution">
    <text evidence="9">The sequence shown here is derived from an EMBL/GenBank/DDBJ whole genome shotgun (WGS) entry which is preliminary data.</text>
</comment>
<dbReference type="InterPro" id="IPR000522">
    <property type="entry name" value="ABC_transptr_permease_BtuC"/>
</dbReference>
<evidence type="ECO:0000256" key="4">
    <source>
        <dbReference type="ARBA" id="ARBA00022475"/>
    </source>
</evidence>
<dbReference type="AlphaFoldDB" id="A0AAW4X129"/>
<dbReference type="EMBL" id="JAJFAT010000012">
    <property type="protein sequence ID" value="MCC3145518.1"/>
    <property type="molecule type" value="Genomic_DNA"/>
</dbReference>
<feature type="transmembrane region" description="Helical" evidence="8">
    <location>
        <begin position="154"/>
        <end position="173"/>
    </location>
</feature>
<comment type="similarity">
    <text evidence="2">Belongs to the binding-protein-dependent transport system permease family. FecCD subfamily.</text>
</comment>
<dbReference type="GO" id="GO:0022857">
    <property type="term" value="F:transmembrane transporter activity"/>
    <property type="evidence" value="ECO:0007669"/>
    <property type="project" value="InterPro"/>
</dbReference>
<evidence type="ECO:0000256" key="5">
    <source>
        <dbReference type="ARBA" id="ARBA00022692"/>
    </source>
</evidence>
<dbReference type="Gene3D" id="1.10.3470.10">
    <property type="entry name" value="ABC transporter involved in vitamin B12 uptake, BtuC"/>
    <property type="match status" value="1"/>
</dbReference>
<dbReference type="GO" id="GO:0033214">
    <property type="term" value="P:siderophore-iron import into cell"/>
    <property type="evidence" value="ECO:0007669"/>
    <property type="project" value="TreeGrafter"/>
</dbReference>
<name>A0AAW4X129_9FIRM</name>
<dbReference type="Proteomes" id="UP001199296">
    <property type="component" value="Unassembled WGS sequence"/>
</dbReference>
<dbReference type="FunFam" id="1.10.3470.10:FF:000001">
    <property type="entry name" value="Vitamin B12 ABC transporter permease BtuC"/>
    <property type="match status" value="1"/>
</dbReference>
<dbReference type="PANTHER" id="PTHR30472">
    <property type="entry name" value="FERRIC ENTEROBACTIN TRANSPORT SYSTEM PERMEASE PROTEIN"/>
    <property type="match status" value="1"/>
</dbReference>
<evidence type="ECO:0000256" key="6">
    <source>
        <dbReference type="ARBA" id="ARBA00022989"/>
    </source>
</evidence>
<keyword evidence="10" id="KW-1185">Reference proteome</keyword>
<feature type="transmembrane region" description="Helical" evidence="8">
    <location>
        <begin position="63"/>
        <end position="83"/>
    </location>
</feature>
<evidence type="ECO:0000256" key="1">
    <source>
        <dbReference type="ARBA" id="ARBA00004651"/>
    </source>
</evidence>
<keyword evidence="5 8" id="KW-0812">Transmembrane</keyword>
<feature type="transmembrane region" description="Helical" evidence="8">
    <location>
        <begin position="314"/>
        <end position="333"/>
    </location>
</feature>
<dbReference type="SUPFAM" id="SSF81345">
    <property type="entry name" value="ABC transporter involved in vitamin B12 uptake, BtuC"/>
    <property type="match status" value="1"/>
</dbReference>
<dbReference type="InterPro" id="IPR037294">
    <property type="entry name" value="ABC_BtuC-like"/>
</dbReference>
<dbReference type="CDD" id="cd06550">
    <property type="entry name" value="TM_ABC_iron-siderophores_like"/>
    <property type="match status" value="1"/>
</dbReference>
<dbReference type="PANTHER" id="PTHR30472:SF70">
    <property type="entry name" value="MOLYBDATE IMPORT SYSTEM PERMEASE PROTEIN MOLB"/>
    <property type="match status" value="1"/>
</dbReference>
<gene>
    <name evidence="9" type="ORF">LJ207_09305</name>
</gene>
<accession>A0AAW4X129</accession>
<comment type="subcellular location">
    <subcellularLocation>
        <location evidence="1">Cell membrane</location>
        <topology evidence="1">Multi-pass membrane protein</topology>
    </subcellularLocation>
</comment>
<evidence type="ECO:0000256" key="3">
    <source>
        <dbReference type="ARBA" id="ARBA00022448"/>
    </source>
</evidence>
<keyword evidence="4" id="KW-1003">Cell membrane</keyword>
<evidence type="ECO:0000256" key="7">
    <source>
        <dbReference type="ARBA" id="ARBA00023136"/>
    </source>
</evidence>
<evidence type="ECO:0000256" key="8">
    <source>
        <dbReference type="SAM" id="Phobius"/>
    </source>
</evidence>
<dbReference type="GO" id="GO:0005886">
    <property type="term" value="C:plasma membrane"/>
    <property type="evidence" value="ECO:0007669"/>
    <property type="project" value="UniProtKB-SubCell"/>
</dbReference>
<feature type="transmembrane region" description="Helical" evidence="8">
    <location>
        <begin position="95"/>
        <end position="117"/>
    </location>
</feature>
<feature type="transmembrane region" description="Helical" evidence="8">
    <location>
        <begin position="286"/>
        <end position="302"/>
    </location>
</feature>
<keyword evidence="3" id="KW-0813">Transport</keyword>
<dbReference type="RefSeq" id="WP_229346220.1">
    <property type="nucleotide sequence ID" value="NZ_JAJFAT010000012.1"/>
</dbReference>
<dbReference type="Pfam" id="PF01032">
    <property type="entry name" value="FecCD"/>
    <property type="match status" value="1"/>
</dbReference>
<feature type="transmembrane region" description="Helical" evidence="8">
    <location>
        <begin position="123"/>
        <end position="142"/>
    </location>
</feature>
<sequence>MKKKSSSQIKLTLLFIALIFLIIISLLLGNYPISIKELRIIFIQFLSGSRADLNTNPAWSVLYYIRLPRILTVVLVGAALSLSGSAYQNIFRNPLVSPDILGVSAGAGLGVALGLLYTEGSILYVYFSAFLLGIVAVFLTYFLSKVSGRNNSMFMVLAGIVVASLANALISLLKYTADPLEKLPGIVFYLMGGFSRVSWREFYLILPIIILGGFVLIFLRWQLNIFSLGEKQAASLGVDTEKIKIIVIIFSTMMVSAATAAAGQVSWIGLVVPHIARFIVGTKHKFLLPASALIGAFLLLLMDNLARTISGAEIPISIITALIGAPFFAYLLISGRESGWS</sequence>
<feature type="transmembrane region" description="Helical" evidence="8">
    <location>
        <begin position="12"/>
        <end position="33"/>
    </location>
</feature>
<evidence type="ECO:0000256" key="2">
    <source>
        <dbReference type="ARBA" id="ARBA00007935"/>
    </source>
</evidence>
<evidence type="ECO:0000313" key="9">
    <source>
        <dbReference type="EMBL" id="MCC3145518.1"/>
    </source>
</evidence>